<sequence length="59" mass="7231">MKFIERWLLKLVILHFILLITVQMIFHQFHFLGQLQKITLYEGVNSNTETPIMETWNRR</sequence>
<dbReference type="InterPro" id="IPR035281">
    <property type="entry name" value="DUF5359"/>
</dbReference>
<keyword evidence="3" id="KW-1185">Reference proteome</keyword>
<dbReference type="Proteomes" id="UP001341444">
    <property type="component" value="Unassembled WGS sequence"/>
</dbReference>
<evidence type="ECO:0000313" key="3">
    <source>
        <dbReference type="Proteomes" id="UP001341444"/>
    </source>
</evidence>
<evidence type="ECO:0000256" key="1">
    <source>
        <dbReference type="SAM" id="Phobius"/>
    </source>
</evidence>
<reference evidence="2 3" key="1">
    <citation type="submission" date="2023-03" db="EMBL/GenBank/DDBJ databases">
        <title>Bacillus Genome Sequencing.</title>
        <authorList>
            <person name="Dunlap C."/>
        </authorList>
    </citation>
    <scope>NUCLEOTIDE SEQUENCE [LARGE SCALE GENOMIC DNA]</scope>
    <source>
        <strain evidence="2 3">B-23453</strain>
    </source>
</reference>
<comment type="caution">
    <text evidence="2">The sequence shown here is derived from an EMBL/GenBank/DDBJ whole genome shotgun (WGS) entry which is preliminary data.</text>
</comment>
<name>A0ABU6MKH6_9BACI</name>
<dbReference type="EMBL" id="JARMAB010000027">
    <property type="protein sequence ID" value="MED1204892.1"/>
    <property type="molecule type" value="Genomic_DNA"/>
</dbReference>
<keyword evidence="1" id="KW-0472">Membrane</keyword>
<evidence type="ECO:0000313" key="2">
    <source>
        <dbReference type="EMBL" id="MED1204892.1"/>
    </source>
</evidence>
<keyword evidence="1" id="KW-1133">Transmembrane helix</keyword>
<accession>A0ABU6MKH6</accession>
<gene>
    <name evidence="2" type="ORF">P4T90_17750</name>
</gene>
<organism evidence="2 3">
    <name type="scientific">Heyndrickxia acidicola</name>
    <dbReference type="NCBI Taxonomy" id="209389"/>
    <lineage>
        <taxon>Bacteria</taxon>
        <taxon>Bacillati</taxon>
        <taxon>Bacillota</taxon>
        <taxon>Bacilli</taxon>
        <taxon>Bacillales</taxon>
        <taxon>Bacillaceae</taxon>
        <taxon>Heyndrickxia</taxon>
    </lineage>
</organism>
<proteinExistence type="predicted"/>
<keyword evidence="1" id="KW-0812">Transmembrane</keyword>
<feature type="transmembrane region" description="Helical" evidence="1">
    <location>
        <begin position="7"/>
        <end position="26"/>
    </location>
</feature>
<protein>
    <submittedName>
        <fullName evidence="2">DUF5359 family protein</fullName>
    </submittedName>
</protein>
<dbReference type="Pfam" id="PF17313">
    <property type="entry name" value="DUF5359"/>
    <property type="match status" value="1"/>
</dbReference>
<dbReference type="RefSeq" id="WP_066262635.1">
    <property type="nucleotide sequence ID" value="NZ_JARMAB010000027.1"/>
</dbReference>